<evidence type="ECO:0000313" key="8">
    <source>
        <dbReference type="EMBL" id="SFI66347.1"/>
    </source>
</evidence>
<comment type="subcellular location">
    <subcellularLocation>
        <location evidence="6">Cytoplasm</location>
    </subcellularLocation>
</comment>
<dbReference type="GO" id="GO:0048476">
    <property type="term" value="C:Holliday junction resolvase complex"/>
    <property type="evidence" value="ECO:0007669"/>
    <property type="project" value="UniProtKB-UniRule"/>
</dbReference>
<evidence type="ECO:0000259" key="7">
    <source>
        <dbReference type="SMART" id="SM00278"/>
    </source>
</evidence>
<proteinExistence type="inferred from homology"/>
<dbReference type="Gene3D" id="2.40.50.140">
    <property type="entry name" value="Nucleic acid-binding proteins"/>
    <property type="match status" value="1"/>
</dbReference>
<keyword evidence="8" id="KW-0067">ATP-binding</keyword>
<organism evidence="8 9">
    <name type="scientific">Treponema bryantii</name>
    <dbReference type="NCBI Taxonomy" id="163"/>
    <lineage>
        <taxon>Bacteria</taxon>
        <taxon>Pseudomonadati</taxon>
        <taxon>Spirochaetota</taxon>
        <taxon>Spirochaetia</taxon>
        <taxon>Spirochaetales</taxon>
        <taxon>Treponemataceae</taxon>
        <taxon>Treponema</taxon>
    </lineage>
</organism>
<dbReference type="RefSeq" id="WP_074931324.1">
    <property type="nucleotide sequence ID" value="NZ_FORI01000004.1"/>
</dbReference>
<dbReference type="SMART" id="SM00278">
    <property type="entry name" value="HhH1"/>
    <property type="match status" value="2"/>
</dbReference>
<dbReference type="AlphaFoldDB" id="A0A1I3K1E1"/>
<evidence type="ECO:0000256" key="1">
    <source>
        <dbReference type="ARBA" id="ARBA00022490"/>
    </source>
</evidence>
<dbReference type="GO" id="GO:0000400">
    <property type="term" value="F:four-way junction DNA binding"/>
    <property type="evidence" value="ECO:0007669"/>
    <property type="project" value="UniProtKB-UniRule"/>
</dbReference>
<comment type="caution">
    <text evidence="6">Lacks conserved residue(s) required for the propagation of feature annotation.</text>
</comment>
<dbReference type="InterPro" id="IPR013849">
    <property type="entry name" value="DNA_helicase_Holl-junc_RuvA_I"/>
</dbReference>
<dbReference type="NCBIfam" id="TIGR00084">
    <property type="entry name" value="ruvA"/>
    <property type="match status" value="1"/>
</dbReference>
<comment type="subunit">
    <text evidence="6">Homotetramer. Forms an RuvA(8)-RuvB(12)-Holliday junction (HJ) complex. HJ DNA is sandwiched between 2 RuvA tetramers; dsDNA enters through RuvA and exits via RuvB. An RuvB hexamer assembles on each DNA strand where it exits the tetramer. Each RuvB hexamer is contacted by two RuvA subunits (via domain III) on 2 adjacent RuvB subunits; this complex drives branch migration. In the full resolvosome a probable DNA-RuvA(4)-RuvB(12)-RuvC(2) complex forms which resolves the HJ.</text>
</comment>
<dbReference type="GO" id="GO:0006281">
    <property type="term" value="P:DNA repair"/>
    <property type="evidence" value="ECO:0007669"/>
    <property type="project" value="UniProtKB-UniRule"/>
</dbReference>
<dbReference type="InterPro" id="IPR010994">
    <property type="entry name" value="RuvA_2-like"/>
</dbReference>
<evidence type="ECO:0000256" key="6">
    <source>
        <dbReference type="HAMAP-Rule" id="MF_00031"/>
    </source>
</evidence>
<dbReference type="InterPro" id="IPR000085">
    <property type="entry name" value="RuvA"/>
</dbReference>
<evidence type="ECO:0000256" key="2">
    <source>
        <dbReference type="ARBA" id="ARBA00022763"/>
    </source>
</evidence>
<dbReference type="GO" id="GO:0005524">
    <property type="term" value="F:ATP binding"/>
    <property type="evidence" value="ECO:0007669"/>
    <property type="project" value="InterPro"/>
</dbReference>
<name>A0A1I3K1E1_9SPIR</name>
<dbReference type="OrthoDB" id="5293449at2"/>
<comment type="function">
    <text evidence="6">The RuvA-RuvB-RuvC complex processes Holliday junction (HJ) DNA during genetic recombination and DNA repair, while the RuvA-RuvB complex plays an important role in the rescue of blocked DNA replication forks via replication fork reversal (RFR). RuvA specifically binds to HJ cruciform DNA, conferring on it an open structure. The RuvB hexamer acts as an ATP-dependent pump, pulling dsDNA into and through the RuvAB complex. HJ branch migration allows RuvC to scan DNA until it finds its consensus sequence, where it cleaves and resolves the cruciform DNA.</text>
</comment>
<feature type="region of interest" description="Domain III" evidence="6">
    <location>
        <begin position="145"/>
        <end position="205"/>
    </location>
</feature>
<dbReference type="InterPro" id="IPR012340">
    <property type="entry name" value="NA-bd_OB-fold"/>
</dbReference>
<keyword evidence="8" id="KW-0378">Hydrolase</keyword>
<dbReference type="InterPro" id="IPR003583">
    <property type="entry name" value="Hlx-hairpin-Hlx_DNA-bd_motif"/>
</dbReference>
<keyword evidence="2 6" id="KW-0227">DNA damage</keyword>
<keyword evidence="3 6" id="KW-0238">DNA-binding</keyword>
<feature type="region of interest" description="Domain I" evidence="6">
    <location>
        <begin position="1"/>
        <end position="64"/>
    </location>
</feature>
<gene>
    <name evidence="6" type="primary">ruvA</name>
    <name evidence="8" type="ORF">SAMN04487775_10416</name>
</gene>
<comment type="similarity">
    <text evidence="6">Belongs to the RuvA family.</text>
</comment>
<dbReference type="GO" id="GO:0009378">
    <property type="term" value="F:four-way junction helicase activity"/>
    <property type="evidence" value="ECO:0007669"/>
    <property type="project" value="InterPro"/>
</dbReference>
<dbReference type="SUPFAM" id="SSF47781">
    <property type="entry name" value="RuvA domain 2-like"/>
    <property type="match status" value="1"/>
</dbReference>
<evidence type="ECO:0000313" key="9">
    <source>
        <dbReference type="Proteomes" id="UP000182737"/>
    </source>
</evidence>
<evidence type="ECO:0000256" key="5">
    <source>
        <dbReference type="ARBA" id="ARBA00023204"/>
    </source>
</evidence>
<dbReference type="EMBL" id="FORI01000004">
    <property type="protein sequence ID" value="SFI66347.1"/>
    <property type="molecule type" value="Genomic_DNA"/>
</dbReference>
<protein>
    <recommendedName>
        <fullName evidence="6">Holliday junction branch migration complex subunit RuvA</fullName>
    </recommendedName>
</protein>
<dbReference type="GO" id="GO:0006310">
    <property type="term" value="P:DNA recombination"/>
    <property type="evidence" value="ECO:0007669"/>
    <property type="project" value="UniProtKB-UniRule"/>
</dbReference>
<keyword evidence="9" id="KW-1185">Reference proteome</keyword>
<keyword evidence="5 6" id="KW-0234">DNA repair</keyword>
<sequence>MFNSLTGIITGKFPKQVFIDTNGVEWDLCVPDSNLDMLPPVGNEAKIYTWLQHTDQLMALYGFASADERSVFLDLLKVDGVGPKGAVKIMSAVSSARLMDVLEKGDLEMLEKIPGVGKKTAGKLLLTLKGKLKLREEEGSLARVAAASPYSDVVTSLVGMGYDKRLVEQKVAQLVEVLTNEADFAGKSQKEREDILFRRVIVELA</sequence>
<dbReference type="Proteomes" id="UP000182737">
    <property type="component" value="Unassembled WGS sequence"/>
</dbReference>
<keyword evidence="1 6" id="KW-0963">Cytoplasm</keyword>
<keyword evidence="8" id="KW-0547">Nucleotide-binding</keyword>
<evidence type="ECO:0000256" key="4">
    <source>
        <dbReference type="ARBA" id="ARBA00023172"/>
    </source>
</evidence>
<feature type="domain" description="Helix-hairpin-helix DNA-binding motif class 1" evidence="7">
    <location>
        <begin position="108"/>
        <end position="127"/>
    </location>
</feature>
<dbReference type="GO" id="GO:0005737">
    <property type="term" value="C:cytoplasm"/>
    <property type="evidence" value="ECO:0007669"/>
    <property type="project" value="UniProtKB-SubCell"/>
</dbReference>
<dbReference type="HAMAP" id="MF_00031">
    <property type="entry name" value="DNA_HJ_migration_RuvA"/>
    <property type="match status" value="1"/>
</dbReference>
<reference evidence="9" key="1">
    <citation type="submission" date="2016-10" db="EMBL/GenBank/DDBJ databases">
        <authorList>
            <person name="Varghese N."/>
            <person name="Submissions S."/>
        </authorList>
    </citation>
    <scope>NUCLEOTIDE SEQUENCE [LARGE SCALE GENOMIC DNA]</scope>
    <source>
        <strain evidence="9">XBD1002</strain>
    </source>
</reference>
<evidence type="ECO:0000256" key="3">
    <source>
        <dbReference type="ARBA" id="ARBA00023125"/>
    </source>
</evidence>
<keyword evidence="4 6" id="KW-0233">DNA recombination</keyword>
<dbReference type="Gene3D" id="1.10.150.20">
    <property type="entry name" value="5' to 3' exonuclease, C-terminal subdomain"/>
    <property type="match status" value="1"/>
</dbReference>
<dbReference type="Pfam" id="PF01330">
    <property type="entry name" value="RuvA_N"/>
    <property type="match status" value="1"/>
</dbReference>
<feature type="domain" description="Helix-hairpin-helix DNA-binding motif class 1" evidence="7">
    <location>
        <begin position="73"/>
        <end position="92"/>
    </location>
</feature>
<keyword evidence="8" id="KW-0347">Helicase</keyword>
<comment type="domain">
    <text evidence="6">Has three domains with a flexible linker between the domains II and III and assumes an 'L' shape. Domain III is highly mobile and contacts RuvB.</text>
</comment>
<dbReference type="SUPFAM" id="SSF50249">
    <property type="entry name" value="Nucleic acid-binding proteins"/>
    <property type="match status" value="1"/>
</dbReference>
<accession>A0A1I3K1E1</accession>
<dbReference type="Pfam" id="PF14520">
    <property type="entry name" value="HHH_5"/>
    <property type="match status" value="1"/>
</dbReference>